<evidence type="ECO:0000313" key="1">
    <source>
        <dbReference type="EMBL" id="ANB72142.1"/>
    </source>
</evidence>
<protein>
    <recommendedName>
        <fullName evidence="3">Transposase Tn5 dimerisation domain-containing protein</fullName>
    </recommendedName>
</protein>
<dbReference type="Proteomes" id="UP000076852">
    <property type="component" value="Chromosome 1"/>
</dbReference>
<dbReference type="Gene3D" id="1.10.740.10">
    <property type="entry name" value="Transferase Inhibitor Protein From Tn5, Chain"/>
    <property type="match status" value="1"/>
</dbReference>
<dbReference type="AlphaFoldDB" id="A0A160FIS8"/>
<dbReference type="Gene3D" id="3.90.350.10">
    <property type="entry name" value="Transposase Inhibitor Protein From Tn5, Chain A, domain 1"/>
    <property type="match status" value="1"/>
</dbReference>
<proteinExistence type="predicted"/>
<organism evidence="1 2">
    <name type="scientific">Paraburkholderia phytofirmans OLGA172</name>
    <dbReference type="NCBI Taxonomy" id="1417228"/>
    <lineage>
        <taxon>Bacteria</taxon>
        <taxon>Pseudomonadati</taxon>
        <taxon>Pseudomonadota</taxon>
        <taxon>Betaproteobacteria</taxon>
        <taxon>Burkholderiales</taxon>
        <taxon>Burkholderiaceae</taxon>
        <taxon>Paraburkholderia</taxon>
    </lineage>
</organism>
<dbReference type="STRING" id="1804984.AYM40_06980"/>
<sequence>MGGGRHPDFSAHIDEECLGCAMRWKIETFHKILKSGCNAEESRLRSADRLANLISVFCILNWRIFWLTMINRSAPGAPSQLALTQAEIELLDQVIKDTARTAQAPPLSRSLIKLAQLGGYLARASDPPPGNTVIWRGLRRLVDIQLGFELKNCG</sequence>
<name>A0A160FIS8_9BURK</name>
<reference evidence="1 2" key="1">
    <citation type="journal article" date="2016" name="Gene">
        <title>PacBio SMRT assembly of a complex multi-replicon genome reveals chlorocatechol degradative operon in a region of genome plasticity.</title>
        <authorList>
            <person name="Ricker N."/>
            <person name="Shen S.Y."/>
            <person name="Goordial J."/>
            <person name="Jin S."/>
            <person name="Fulthorpe R.R."/>
        </authorList>
    </citation>
    <scope>NUCLEOTIDE SEQUENCE [LARGE SCALE GENOMIC DNA]</scope>
    <source>
        <strain evidence="1 2">OLGA172</strain>
    </source>
</reference>
<accession>A0A160FIS8</accession>
<dbReference type="SUPFAM" id="SSF53098">
    <property type="entry name" value="Ribonuclease H-like"/>
    <property type="match status" value="1"/>
</dbReference>
<dbReference type="InterPro" id="IPR047768">
    <property type="entry name" value="Tn5p-like"/>
</dbReference>
<evidence type="ECO:0000313" key="2">
    <source>
        <dbReference type="Proteomes" id="UP000076852"/>
    </source>
</evidence>
<dbReference type="KEGG" id="buz:AYM40_06980"/>
<dbReference type="InterPro" id="IPR012337">
    <property type="entry name" value="RNaseH-like_sf"/>
</dbReference>
<keyword evidence="2" id="KW-1185">Reference proteome</keyword>
<evidence type="ECO:0008006" key="3">
    <source>
        <dbReference type="Google" id="ProtNLM"/>
    </source>
</evidence>
<gene>
    <name evidence="1" type="ORF">AYM40_06980</name>
</gene>
<dbReference type="PANTHER" id="PTHR37319:SF1">
    <property type="entry name" value="TRANSPOSASE TN5 DIMERISATION DOMAIN-CONTAINING PROTEIN"/>
    <property type="match status" value="1"/>
</dbReference>
<dbReference type="InterPro" id="IPR014737">
    <property type="entry name" value="Transposase_Tn5-like_C"/>
</dbReference>
<dbReference type="EMBL" id="CP014578">
    <property type="protein sequence ID" value="ANB72142.1"/>
    <property type="molecule type" value="Genomic_DNA"/>
</dbReference>
<dbReference type="PANTHER" id="PTHR37319">
    <property type="entry name" value="TRANSPOSASE"/>
    <property type="match status" value="1"/>
</dbReference>